<dbReference type="Proteomes" id="UP000002281">
    <property type="component" value="Chromosome 5"/>
</dbReference>
<dbReference type="GeneTree" id="ENSGT01150000286946"/>
<dbReference type="PANTHER" id="PTHR31635:SF196">
    <property type="entry name" value="REVERSE TRANSCRIPTASE DOMAIN-CONTAINING PROTEIN-RELATED"/>
    <property type="match status" value="1"/>
</dbReference>
<reference evidence="1" key="2">
    <citation type="submission" date="2025-05" db="UniProtKB">
        <authorList>
            <consortium name="Ensembl"/>
        </authorList>
    </citation>
    <scope>IDENTIFICATION</scope>
    <source>
        <strain evidence="1">Thoroughbred</strain>
    </source>
</reference>
<reference evidence="1 2" key="1">
    <citation type="journal article" date="2009" name="Science">
        <title>Genome sequence, comparative analysis, and population genetics of the domestic horse.</title>
        <authorList>
            <consortium name="Broad Institute Genome Sequencing Platform"/>
            <consortium name="Broad Institute Whole Genome Assembly Team"/>
            <person name="Wade C.M."/>
            <person name="Giulotto E."/>
            <person name="Sigurdsson S."/>
            <person name="Zoli M."/>
            <person name="Gnerre S."/>
            <person name="Imsland F."/>
            <person name="Lear T.L."/>
            <person name="Adelson D.L."/>
            <person name="Bailey E."/>
            <person name="Bellone R.R."/>
            <person name="Bloecker H."/>
            <person name="Distl O."/>
            <person name="Edgar R.C."/>
            <person name="Garber M."/>
            <person name="Leeb T."/>
            <person name="Mauceli E."/>
            <person name="MacLeod J.N."/>
            <person name="Penedo M.C.T."/>
            <person name="Raison J.M."/>
            <person name="Sharpe T."/>
            <person name="Vogel J."/>
            <person name="Andersson L."/>
            <person name="Antczak D.F."/>
            <person name="Biagi T."/>
            <person name="Binns M.M."/>
            <person name="Chowdhary B.P."/>
            <person name="Coleman S.J."/>
            <person name="Della Valle G."/>
            <person name="Fryc S."/>
            <person name="Guerin G."/>
            <person name="Hasegawa T."/>
            <person name="Hill E.W."/>
            <person name="Jurka J."/>
            <person name="Kiialainen A."/>
            <person name="Lindgren G."/>
            <person name="Liu J."/>
            <person name="Magnani E."/>
            <person name="Mickelson J.R."/>
            <person name="Murray J."/>
            <person name="Nergadze S.G."/>
            <person name="Onofrio R."/>
            <person name="Pedroni S."/>
            <person name="Piras M.F."/>
            <person name="Raudsepp T."/>
            <person name="Rocchi M."/>
            <person name="Roeed K.H."/>
            <person name="Ryder O.A."/>
            <person name="Searle S."/>
            <person name="Skow L."/>
            <person name="Swinburne J.E."/>
            <person name="Syvaenen A.C."/>
            <person name="Tozaki T."/>
            <person name="Valberg S.J."/>
            <person name="Vaudin M."/>
            <person name="White J.R."/>
            <person name="Zody M.C."/>
            <person name="Lander E.S."/>
            <person name="Lindblad-Toh K."/>
        </authorList>
    </citation>
    <scope>NUCLEOTIDE SEQUENCE [LARGE SCALE GENOMIC DNA]</scope>
    <source>
        <strain evidence="1 2">Thoroughbred</strain>
    </source>
</reference>
<name>A0A9L0RR85_HORSE</name>
<organism evidence="1 2">
    <name type="scientific">Equus caballus</name>
    <name type="common">Horse</name>
    <dbReference type="NCBI Taxonomy" id="9796"/>
    <lineage>
        <taxon>Eukaryota</taxon>
        <taxon>Metazoa</taxon>
        <taxon>Chordata</taxon>
        <taxon>Craniata</taxon>
        <taxon>Vertebrata</taxon>
        <taxon>Euteleostomi</taxon>
        <taxon>Mammalia</taxon>
        <taxon>Eutheria</taxon>
        <taxon>Laurasiatheria</taxon>
        <taxon>Perissodactyla</taxon>
        <taxon>Equidae</taxon>
        <taxon>Equus</taxon>
    </lineage>
</organism>
<evidence type="ECO:0000313" key="2">
    <source>
        <dbReference type="Proteomes" id="UP000002281"/>
    </source>
</evidence>
<dbReference type="PANTHER" id="PTHR31635">
    <property type="entry name" value="REVERSE TRANSCRIPTASE DOMAIN-CONTAINING PROTEIN-RELATED"/>
    <property type="match status" value="1"/>
</dbReference>
<dbReference type="Ensembl" id="ENSECAT00000139095.1">
    <property type="protein sequence ID" value="ENSECAP00000081650.1"/>
    <property type="gene ID" value="ENSECAG00000053296.1"/>
</dbReference>
<proteinExistence type="predicted"/>
<sequence>MKYLGINLAKYVQELYEENYKTLMNKIKEKLNKWRDILYSWIGRLNIVKMLVLPNLSYRFNGTPITIPASYFVDINILILKFIWKGKRPRTANTISKEKKKVGRLTLPDLATVIKTVWYW</sequence>
<dbReference type="AlphaFoldDB" id="A0A9L0RR85"/>
<dbReference type="Ensembl" id="ENSECAT00000081333.1">
    <property type="protein sequence ID" value="ENSECAP00000065246.1"/>
    <property type="gene ID" value="ENSECAG00000053296.1"/>
</dbReference>
<keyword evidence="2" id="KW-1185">Reference proteome</keyword>
<accession>A0A9L0RR85</accession>
<evidence type="ECO:0000313" key="1">
    <source>
        <dbReference type="Ensembl" id="ENSECAP00000065246.1"/>
    </source>
</evidence>
<evidence type="ECO:0008006" key="3">
    <source>
        <dbReference type="Google" id="ProtNLM"/>
    </source>
</evidence>
<protein>
    <recommendedName>
        <fullName evidence="3">Reverse transcriptase domain-containing protein</fullName>
    </recommendedName>
</protein>